<feature type="transmembrane region" description="Helical" evidence="1">
    <location>
        <begin position="300"/>
        <end position="319"/>
    </location>
</feature>
<organism evidence="2">
    <name type="scientific">hydrocarbon metagenome</name>
    <dbReference type="NCBI Taxonomy" id="938273"/>
    <lineage>
        <taxon>unclassified sequences</taxon>
        <taxon>metagenomes</taxon>
        <taxon>ecological metagenomes</taxon>
    </lineage>
</organism>
<dbReference type="InterPro" id="IPR005240">
    <property type="entry name" value="DUF389"/>
</dbReference>
<dbReference type="EMBL" id="LNQE01001325">
    <property type="protein sequence ID" value="KUG19117.1"/>
    <property type="molecule type" value="Genomic_DNA"/>
</dbReference>
<feature type="transmembrane region" description="Helical" evidence="1">
    <location>
        <begin position="134"/>
        <end position="156"/>
    </location>
</feature>
<name>A0A0W8FDZ8_9ZZZZ</name>
<proteinExistence type="predicted"/>
<comment type="caution">
    <text evidence="2">The sequence shown here is derived from an EMBL/GenBank/DDBJ whole genome shotgun (WGS) entry which is preliminary data.</text>
</comment>
<feature type="transmembrane region" description="Helical" evidence="1">
    <location>
        <begin position="260"/>
        <end position="288"/>
    </location>
</feature>
<gene>
    <name evidence="2" type="ORF">ASZ90_011165</name>
</gene>
<accession>A0A0W8FDZ8</accession>
<feature type="transmembrane region" description="Helical" evidence="1">
    <location>
        <begin position="112"/>
        <end position="128"/>
    </location>
</feature>
<protein>
    <recommendedName>
        <fullName evidence="3">Integral membrane protein</fullName>
    </recommendedName>
</protein>
<feature type="transmembrane region" description="Helical" evidence="1">
    <location>
        <begin position="203"/>
        <end position="224"/>
    </location>
</feature>
<keyword evidence="1" id="KW-1133">Transmembrane helix</keyword>
<reference evidence="2" key="1">
    <citation type="journal article" date="2015" name="Proc. Natl. Acad. Sci. U.S.A.">
        <title>Networks of energetic and metabolic interactions define dynamics in microbial communities.</title>
        <authorList>
            <person name="Embree M."/>
            <person name="Liu J.K."/>
            <person name="Al-Bassam M.M."/>
            <person name="Zengler K."/>
        </authorList>
    </citation>
    <scope>NUCLEOTIDE SEQUENCE</scope>
</reference>
<evidence type="ECO:0008006" key="3">
    <source>
        <dbReference type="Google" id="ProtNLM"/>
    </source>
</evidence>
<feature type="transmembrane region" description="Helical" evidence="1">
    <location>
        <begin position="168"/>
        <end position="191"/>
    </location>
</feature>
<dbReference type="AlphaFoldDB" id="A0A0W8FDZ8"/>
<dbReference type="Pfam" id="PF04087">
    <property type="entry name" value="DUF389"/>
    <property type="match status" value="1"/>
</dbReference>
<dbReference type="NCBIfam" id="TIGR00341">
    <property type="entry name" value="TIGR00341 family protein"/>
    <property type="match status" value="1"/>
</dbReference>
<dbReference type="PANTHER" id="PTHR20992:SF9">
    <property type="entry name" value="AT15442P-RELATED"/>
    <property type="match status" value="1"/>
</dbReference>
<dbReference type="PANTHER" id="PTHR20992">
    <property type="entry name" value="AT15442P-RELATED"/>
    <property type="match status" value="1"/>
</dbReference>
<keyword evidence="1" id="KW-0472">Membrane</keyword>
<keyword evidence="1" id="KW-0812">Transmembrane</keyword>
<sequence length="322" mass="35120">MKKIQVHARKEDYRRVEDTLEGLYFVTVQLGNIYQITVFTPDEELDDLIEKIRAALDLRYKENMIEVQSPDFVVSSYLKRAVQKAENKTESTPVEKLLDSTKPYSRFDTSKIALTSIAGLIALMGLFLDNSVIIIGAMLLSPIIGPIYAFGINITLGQVREALRDLGVLAAYLGSVLLLCTLATFLISLAIDLPLTDEIAARIVPNPIYILMTILLGFAAVLALTRGMLELVSGVAVAAALIPPVAVTGIVLVLDREDVLFSALLVSENLIGLMAGVLIGALVLHITPRDGDEKAMARKYVVRTALIIAAFIVLLLMISRLV</sequence>
<evidence type="ECO:0000313" key="2">
    <source>
        <dbReference type="EMBL" id="KUG19117.1"/>
    </source>
</evidence>
<evidence type="ECO:0000256" key="1">
    <source>
        <dbReference type="SAM" id="Phobius"/>
    </source>
</evidence>
<feature type="transmembrane region" description="Helical" evidence="1">
    <location>
        <begin position="231"/>
        <end position="254"/>
    </location>
</feature>